<keyword evidence="5 9" id="KW-0342">GTP-binding</keyword>
<dbReference type="GO" id="GO:0005886">
    <property type="term" value="C:plasma membrane"/>
    <property type="evidence" value="ECO:0007669"/>
    <property type="project" value="UniProtKB-SubCell"/>
</dbReference>
<keyword evidence="3 9" id="KW-0547">Nucleotide-binding</keyword>
<dbReference type="EMBL" id="CP011232">
    <property type="protein sequence ID" value="AKI96827.1"/>
    <property type="molecule type" value="Genomic_DNA"/>
</dbReference>
<dbReference type="Gene3D" id="1.20.120.140">
    <property type="entry name" value="Signal recognition particle SRP54, nucleotide-binding domain"/>
    <property type="match status" value="1"/>
</dbReference>
<dbReference type="FunFam" id="3.40.50.300:FF:000053">
    <property type="entry name" value="Signal recognition particle receptor FtsY"/>
    <property type="match status" value="1"/>
</dbReference>
<dbReference type="NCBIfam" id="TIGR00064">
    <property type="entry name" value="ftsY"/>
    <property type="match status" value="1"/>
</dbReference>
<dbReference type="RefSeq" id="WP_047753962.1">
    <property type="nucleotide sequence ID" value="NZ_CAJUHA010000004.1"/>
</dbReference>
<evidence type="ECO:0000256" key="6">
    <source>
        <dbReference type="ARBA" id="ARBA00023136"/>
    </source>
</evidence>
<dbReference type="SUPFAM" id="SSF47364">
    <property type="entry name" value="Domain of the SRP/SRP receptor G-proteins"/>
    <property type="match status" value="1"/>
</dbReference>
<evidence type="ECO:0000256" key="3">
    <source>
        <dbReference type="ARBA" id="ARBA00022741"/>
    </source>
</evidence>
<dbReference type="FunFam" id="1.20.120.140:FF:000002">
    <property type="entry name" value="Signal recognition particle receptor FtsY"/>
    <property type="match status" value="1"/>
</dbReference>
<dbReference type="SMART" id="SM00382">
    <property type="entry name" value="AAA"/>
    <property type="match status" value="1"/>
</dbReference>
<feature type="binding site" evidence="9">
    <location>
        <begin position="248"/>
        <end position="251"/>
    </location>
    <ligand>
        <name>GTP</name>
        <dbReference type="ChEBI" id="CHEBI:37565"/>
    </ligand>
</feature>
<dbReference type="InterPro" id="IPR004390">
    <property type="entry name" value="SR_rcpt_FtsY"/>
</dbReference>
<dbReference type="Pfam" id="PF02881">
    <property type="entry name" value="SRP54_N"/>
    <property type="match status" value="1"/>
</dbReference>
<dbReference type="KEGG" id="kpf:IX53_02200"/>
<dbReference type="EC" id="3.6.5.4" evidence="9"/>
<name>A0A0G2Z5I3_9BACT</name>
<comment type="function">
    <text evidence="9">Involved in targeting and insertion of nascent membrane proteins into the cytoplasmic membrane. Acts as a receptor for the complex formed by the signal recognition particle (SRP) and the ribosome-nascent chain (RNC).</text>
</comment>
<dbReference type="GO" id="GO:0005737">
    <property type="term" value="C:cytoplasm"/>
    <property type="evidence" value="ECO:0007669"/>
    <property type="project" value="UniProtKB-SubCell"/>
</dbReference>
<evidence type="ECO:0000313" key="12">
    <source>
        <dbReference type="Proteomes" id="UP000035159"/>
    </source>
</evidence>
<dbReference type="OrthoDB" id="9804720at2"/>
<dbReference type="PANTHER" id="PTHR43134">
    <property type="entry name" value="SIGNAL RECOGNITION PARTICLE RECEPTOR SUBUNIT ALPHA"/>
    <property type="match status" value="1"/>
</dbReference>
<gene>
    <name evidence="9" type="primary">ftsY</name>
    <name evidence="11" type="ORF">IX53_02200</name>
</gene>
<dbReference type="AlphaFoldDB" id="A0A0G2Z5I3"/>
<dbReference type="GO" id="GO:0051301">
    <property type="term" value="P:cell division"/>
    <property type="evidence" value="ECO:0007669"/>
    <property type="project" value="UniProtKB-KW"/>
</dbReference>
<keyword evidence="2 9" id="KW-0963">Cytoplasm</keyword>
<dbReference type="InterPro" id="IPR003593">
    <property type="entry name" value="AAA+_ATPase"/>
</dbReference>
<dbReference type="PANTHER" id="PTHR43134:SF1">
    <property type="entry name" value="SIGNAL RECOGNITION PARTICLE RECEPTOR SUBUNIT ALPHA"/>
    <property type="match status" value="1"/>
</dbReference>
<proteinExistence type="inferred from homology"/>
<keyword evidence="11" id="KW-0132">Cell division</keyword>
<reference evidence="11 12" key="1">
    <citation type="submission" date="2015-04" db="EMBL/GenBank/DDBJ databases">
        <title>Complete Genome Sequence of Kosmotoga pacifica SLHLJ1.</title>
        <authorList>
            <person name="Jiang L.J."/>
            <person name="Shao Z.Z."/>
            <person name="Jebbar M."/>
        </authorList>
    </citation>
    <scope>NUCLEOTIDE SEQUENCE [LARGE SCALE GENOMIC DNA]</scope>
    <source>
        <strain evidence="11 12">SLHLJ1</strain>
    </source>
</reference>
<dbReference type="InterPro" id="IPR036225">
    <property type="entry name" value="SRP/SRP_N"/>
</dbReference>
<dbReference type="GO" id="GO:0005525">
    <property type="term" value="F:GTP binding"/>
    <property type="evidence" value="ECO:0007669"/>
    <property type="project" value="UniProtKB-UniRule"/>
</dbReference>
<comment type="similarity">
    <text evidence="9">Belongs to the GTP-binding SRP family. FtsY subfamily.</text>
</comment>
<keyword evidence="1 9" id="KW-1003">Cell membrane</keyword>
<dbReference type="GO" id="GO:0006614">
    <property type="term" value="P:SRP-dependent cotranslational protein targeting to membrane"/>
    <property type="evidence" value="ECO:0007669"/>
    <property type="project" value="InterPro"/>
</dbReference>
<evidence type="ECO:0000256" key="4">
    <source>
        <dbReference type="ARBA" id="ARBA00022801"/>
    </source>
</evidence>
<dbReference type="InterPro" id="IPR000897">
    <property type="entry name" value="SRP54_GTPase_dom"/>
</dbReference>
<feature type="binding site" evidence="9">
    <location>
        <begin position="102"/>
        <end position="109"/>
    </location>
    <ligand>
        <name>GTP</name>
        <dbReference type="ChEBI" id="CHEBI:37565"/>
    </ligand>
</feature>
<feature type="binding site" evidence="9">
    <location>
        <begin position="184"/>
        <end position="188"/>
    </location>
    <ligand>
        <name>GTP</name>
        <dbReference type="ChEBI" id="CHEBI:37565"/>
    </ligand>
</feature>
<keyword evidence="6 9" id="KW-0472">Membrane</keyword>
<evidence type="ECO:0000256" key="5">
    <source>
        <dbReference type="ARBA" id="ARBA00023134"/>
    </source>
</evidence>
<dbReference type="InterPro" id="IPR013822">
    <property type="entry name" value="Signal_recog_particl_SRP54_hlx"/>
</dbReference>
<sequence length="305" mass="33647">MGFLSKIREGLKKTRESIFKQVRRLLSFEKLDDETLEEIEELLITSDMGVKTASEVIEKLKERANKSDNPLETLKEILRELLKIDSVEKHPELPPLVISVVGVNGTGKTTTIGKLSKRFVNEGKKVVLAACDTFRAAAVEQLKIWSERVGVDFISQGQGADPAAVAFDAVSHAKSKAKDVVLIDTAGRLHTKHNLMEELKKVHRVIKKVIPEAPHEVLLVIDATTGQNGLVQARKFMETVDITGIVLTKLDGTAKGGIVFAIVRELGIPVKYIGVGESIDDLRPFNSDEFVEAILGTEEFEENEV</sequence>
<evidence type="ECO:0000256" key="7">
    <source>
        <dbReference type="ARBA" id="ARBA00023170"/>
    </source>
</evidence>
<dbReference type="PATRIC" id="fig|1330330.3.peg.449"/>
<organism evidence="11 12">
    <name type="scientific">Kosmotoga pacifica</name>
    <dbReference type="NCBI Taxonomy" id="1330330"/>
    <lineage>
        <taxon>Bacteria</taxon>
        <taxon>Thermotogati</taxon>
        <taxon>Thermotogota</taxon>
        <taxon>Thermotogae</taxon>
        <taxon>Kosmotogales</taxon>
        <taxon>Kosmotogaceae</taxon>
        <taxon>Kosmotoga</taxon>
    </lineage>
</organism>
<comment type="subcellular location">
    <subcellularLocation>
        <location evidence="9">Cell membrane</location>
        <topology evidence="9">Peripheral membrane protein</topology>
        <orientation evidence="9">Cytoplasmic side</orientation>
    </subcellularLocation>
    <subcellularLocation>
        <location evidence="9">Cytoplasm</location>
    </subcellularLocation>
</comment>
<keyword evidence="7 9" id="KW-0675">Receptor</keyword>
<evidence type="ECO:0000313" key="11">
    <source>
        <dbReference type="EMBL" id="AKI96827.1"/>
    </source>
</evidence>
<evidence type="ECO:0000256" key="8">
    <source>
        <dbReference type="ARBA" id="ARBA00048027"/>
    </source>
</evidence>
<accession>A0A0G2Z5I3</accession>
<dbReference type="HAMAP" id="MF_00920">
    <property type="entry name" value="FtsY"/>
    <property type="match status" value="1"/>
</dbReference>
<evidence type="ECO:0000256" key="9">
    <source>
        <dbReference type="HAMAP-Rule" id="MF_00920"/>
    </source>
</evidence>
<evidence type="ECO:0000259" key="10">
    <source>
        <dbReference type="PROSITE" id="PS00300"/>
    </source>
</evidence>
<dbReference type="InterPro" id="IPR027417">
    <property type="entry name" value="P-loop_NTPase"/>
</dbReference>
<protein>
    <recommendedName>
        <fullName evidence="9">Signal recognition particle receptor FtsY</fullName>
        <shortName evidence="9">SRP receptor</shortName>
        <ecNumber evidence="9">3.6.5.4</ecNumber>
    </recommendedName>
</protein>
<dbReference type="GO" id="GO:0005047">
    <property type="term" value="F:signal recognition particle binding"/>
    <property type="evidence" value="ECO:0007669"/>
    <property type="project" value="TreeGrafter"/>
</dbReference>
<evidence type="ECO:0000256" key="1">
    <source>
        <dbReference type="ARBA" id="ARBA00022475"/>
    </source>
</evidence>
<evidence type="ECO:0000256" key="2">
    <source>
        <dbReference type="ARBA" id="ARBA00022490"/>
    </source>
</evidence>
<dbReference type="STRING" id="1330330.IX53_02200"/>
<comment type="catalytic activity">
    <reaction evidence="8 9">
        <text>GTP + H2O = GDP + phosphate + H(+)</text>
        <dbReference type="Rhea" id="RHEA:19669"/>
        <dbReference type="ChEBI" id="CHEBI:15377"/>
        <dbReference type="ChEBI" id="CHEBI:15378"/>
        <dbReference type="ChEBI" id="CHEBI:37565"/>
        <dbReference type="ChEBI" id="CHEBI:43474"/>
        <dbReference type="ChEBI" id="CHEBI:58189"/>
        <dbReference type="EC" id="3.6.5.4"/>
    </reaction>
</comment>
<dbReference type="Proteomes" id="UP000035159">
    <property type="component" value="Chromosome"/>
</dbReference>
<dbReference type="GO" id="GO:0003924">
    <property type="term" value="F:GTPase activity"/>
    <property type="evidence" value="ECO:0007669"/>
    <property type="project" value="UniProtKB-UniRule"/>
</dbReference>
<comment type="subunit">
    <text evidence="9">Part of the signal recognition particle protein translocation system, which is composed of SRP and FtsY.</text>
</comment>
<dbReference type="SUPFAM" id="SSF52540">
    <property type="entry name" value="P-loop containing nucleoside triphosphate hydrolases"/>
    <property type="match status" value="1"/>
</dbReference>
<keyword evidence="11" id="KW-0131">Cell cycle</keyword>
<dbReference type="CDD" id="cd17874">
    <property type="entry name" value="FtsY"/>
    <property type="match status" value="1"/>
</dbReference>
<dbReference type="Pfam" id="PF00448">
    <property type="entry name" value="SRP54"/>
    <property type="match status" value="1"/>
</dbReference>
<dbReference type="Gene3D" id="3.40.50.300">
    <property type="entry name" value="P-loop containing nucleotide triphosphate hydrolases"/>
    <property type="match status" value="1"/>
</dbReference>
<dbReference type="SMART" id="SM00962">
    <property type="entry name" value="SRP54"/>
    <property type="match status" value="1"/>
</dbReference>
<feature type="domain" description="SRP54-type proteins GTP-binding" evidence="10">
    <location>
        <begin position="269"/>
        <end position="282"/>
    </location>
</feature>
<dbReference type="PROSITE" id="PS00300">
    <property type="entry name" value="SRP54"/>
    <property type="match status" value="1"/>
</dbReference>
<dbReference type="SMART" id="SM00963">
    <property type="entry name" value="SRP54_N"/>
    <property type="match status" value="1"/>
</dbReference>
<keyword evidence="12" id="KW-1185">Reference proteome</keyword>
<keyword evidence="4 9" id="KW-0378">Hydrolase</keyword>
<dbReference type="InterPro" id="IPR042101">
    <property type="entry name" value="SRP54_N_sf"/>
</dbReference>